<gene>
    <name evidence="1" type="ORF">GGI19_006099</name>
</gene>
<dbReference type="EMBL" id="JANBUH010001067">
    <property type="protein sequence ID" value="KAJ2748476.1"/>
    <property type="molecule type" value="Genomic_DNA"/>
</dbReference>
<evidence type="ECO:0000313" key="2">
    <source>
        <dbReference type="Proteomes" id="UP001140011"/>
    </source>
</evidence>
<evidence type="ECO:0000313" key="1">
    <source>
        <dbReference type="EMBL" id="KAJ2748476.1"/>
    </source>
</evidence>
<proteinExistence type="predicted"/>
<dbReference type="OrthoDB" id="5522484at2759"/>
<dbReference type="Proteomes" id="UP001140011">
    <property type="component" value="Unassembled WGS sequence"/>
</dbReference>
<protein>
    <submittedName>
        <fullName evidence="1">Uncharacterized protein</fullName>
    </submittedName>
</protein>
<name>A0A9W8L8Z7_9FUNG</name>
<accession>A0A9W8L8Z7</accession>
<comment type="caution">
    <text evidence="1">The sequence shown here is derived from an EMBL/GenBank/DDBJ whole genome shotgun (WGS) entry which is preliminary data.</text>
</comment>
<organism evidence="1 2">
    <name type="scientific">Coemansia pectinata</name>
    <dbReference type="NCBI Taxonomy" id="1052879"/>
    <lineage>
        <taxon>Eukaryota</taxon>
        <taxon>Fungi</taxon>
        <taxon>Fungi incertae sedis</taxon>
        <taxon>Zoopagomycota</taxon>
        <taxon>Kickxellomycotina</taxon>
        <taxon>Kickxellomycetes</taxon>
        <taxon>Kickxellales</taxon>
        <taxon>Kickxellaceae</taxon>
        <taxon>Coemansia</taxon>
    </lineage>
</organism>
<keyword evidence="2" id="KW-1185">Reference proteome</keyword>
<sequence>MDSRSPFQTLPMLIVYKVVEYLEGYPRKLHGSPTDNYRKKGDTLAPLLLVSERWCTAALTSICSVCTLSFSRSREAIEVRFPGWSSSVPHSQFRKTHLAKRVIASANIWQDLCDGKFCEVITLPQYETLSFPSARFFELRLSKAAKKENVVLFGSQALLASTPEIGKEQVASVSRCLLRLVPAVVDVDMTVCSIGDTEPNFEQLYEWLATELCQGRVNRLQVWTWRNNGVLSLNLSEISGLTSIIQGTNTTSGAFTRLAYLNASTLKTLGVSLAEVDWLDLIYGGTNVPAVYADLASLTLKLDETPHITTWAATDDVEPFPALEKLDISGRYPFGDDLLFRGNGKTLRNLRLPFSAIAENVLGRFNVLKRSGVTRMNSVHIGNVFEADQESVDANTGLSIERQVHRILEVTLSLVMRDDTTDCHLLHSLLSAPNTAILQHLEFGYLVFNVDDIFEVVAALPSLSSFKCRISGCGPDVEMIPASERPNTLYTKFHPLSHSFRTLIALYNEGDSAKDLAHVVMLLAVVCPSLRTVEVPPVLREDFGREIAWCMINATYKPYADRLKTFIYLE</sequence>
<reference evidence="1" key="1">
    <citation type="submission" date="2022-07" db="EMBL/GenBank/DDBJ databases">
        <title>Phylogenomic reconstructions and comparative analyses of Kickxellomycotina fungi.</title>
        <authorList>
            <person name="Reynolds N.K."/>
            <person name="Stajich J.E."/>
            <person name="Barry K."/>
            <person name="Grigoriev I.V."/>
            <person name="Crous P."/>
            <person name="Smith M.E."/>
        </authorList>
    </citation>
    <scope>NUCLEOTIDE SEQUENCE</scope>
    <source>
        <strain evidence="1">BCRC 34297</strain>
    </source>
</reference>
<dbReference type="AlphaFoldDB" id="A0A9W8L8Z7"/>